<proteinExistence type="predicted"/>
<protein>
    <submittedName>
        <fullName evidence="2">Uncharacterized protein</fullName>
    </submittedName>
</protein>
<gene>
    <name evidence="2" type="ORF">CTEN210_04265</name>
</gene>
<feature type="region of interest" description="Disordered" evidence="1">
    <location>
        <begin position="36"/>
        <end position="110"/>
    </location>
</feature>
<sequence>MLRKKQITKKNKEVGLCIVTAKKIRKSNFGILNETTQTEHSKQNQLQQHASKKKKSAGLKSQTLKKANSKPRDQESSTNAMSTRHVNQVRPSFLKKTRSENGSTDGKVKLGTNLTRKSKNKDSIYQVCTDSMDKVPLRLSDEENTILRTGTSISSITDVMDNTKSRSNEYSWEGDDNKYEEIENANENKRSNKNISKGKKKESKLVEEKKSADRKESKFNFLCMSIYVS</sequence>
<accession>A0AAD3CN72</accession>
<feature type="compositionally biased region" description="Polar residues" evidence="1">
    <location>
        <begin position="76"/>
        <end position="90"/>
    </location>
</feature>
<feature type="region of interest" description="Disordered" evidence="1">
    <location>
        <begin position="183"/>
        <end position="214"/>
    </location>
</feature>
<evidence type="ECO:0000313" key="3">
    <source>
        <dbReference type="Proteomes" id="UP001054902"/>
    </source>
</evidence>
<keyword evidence="3" id="KW-1185">Reference proteome</keyword>
<dbReference type="Proteomes" id="UP001054902">
    <property type="component" value="Unassembled WGS sequence"/>
</dbReference>
<name>A0AAD3CN72_9STRA</name>
<dbReference type="EMBL" id="BLLK01000023">
    <property type="protein sequence ID" value="GFH47790.1"/>
    <property type="molecule type" value="Genomic_DNA"/>
</dbReference>
<comment type="caution">
    <text evidence="2">The sequence shown here is derived from an EMBL/GenBank/DDBJ whole genome shotgun (WGS) entry which is preliminary data.</text>
</comment>
<organism evidence="2 3">
    <name type="scientific">Chaetoceros tenuissimus</name>
    <dbReference type="NCBI Taxonomy" id="426638"/>
    <lineage>
        <taxon>Eukaryota</taxon>
        <taxon>Sar</taxon>
        <taxon>Stramenopiles</taxon>
        <taxon>Ochrophyta</taxon>
        <taxon>Bacillariophyta</taxon>
        <taxon>Coscinodiscophyceae</taxon>
        <taxon>Chaetocerotophycidae</taxon>
        <taxon>Chaetocerotales</taxon>
        <taxon>Chaetocerotaceae</taxon>
        <taxon>Chaetoceros</taxon>
    </lineage>
</organism>
<evidence type="ECO:0000256" key="1">
    <source>
        <dbReference type="SAM" id="MobiDB-lite"/>
    </source>
</evidence>
<feature type="compositionally biased region" description="Basic and acidic residues" evidence="1">
    <location>
        <begin position="203"/>
        <end position="214"/>
    </location>
</feature>
<dbReference type="AlphaFoldDB" id="A0AAD3CN72"/>
<evidence type="ECO:0000313" key="2">
    <source>
        <dbReference type="EMBL" id="GFH47790.1"/>
    </source>
</evidence>
<reference evidence="2 3" key="1">
    <citation type="journal article" date="2021" name="Sci. Rep.">
        <title>The genome of the diatom Chaetoceros tenuissimus carries an ancient integrated fragment of an extant virus.</title>
        <authorList>
            <person name="Hongo Y."/>
            <person name="Kimura K."/>
            <person name="Takaki Y."/>
            <person name="Yoshida Y."/>
            <person name="Baba S."/>
            <person name="Kobayashi G."/>
            <person name="Nagasaki K."/>
            <person name="Hano T."/>
            <person name="Tomaru Y."/>
        </authorList>
    </citation>
    <scope>NUCLEOTIDE SEQUENCE [LARGE SCALE GENOMIC DNA]</scope>
    <source>
        <strain evidence="2 3">NIES-3715</strain>
    </source>
</reference>